<feature type="domain" description="CN hydrolase" evidence="9">
    <location>
        <begin position="7"/>
        <end position="274"/>
    </location>
</feature>
<evidence type="ECO:0000256" key="6">
    <source>
        <dbReference type="ARBA" id="ARBA00023027"/>
    </source>
</evidence>
<dbReference type="CDD" id="cd07570">
    <property type="entry name" value="GAT_Gln-NAD-synth"/>
    <property type="match status" value="1"/>
</dbReference>
<dbReference type="OrthoDB" id="9803818at2"/>
<dbReference type="SUPFAM" id="SSF56317">
    <property type="entry name" value="Carbon-nitrogen hydrolase"/>
    <property type="match status" value="1"/>
</dbReference>
<evidence type="ECO:0000313" key="11">
    <source>
        <dbReference type="Proteomes" id="UP000186309"/>
    </source>
</evidence>
<dbReference type="CDD" id="cd00553">
    <property type="entry name" value="NAD_synthase"/>
    <property type="match status" value="1"/>
</dbReference>
<feature type="binding site" evidence="7">
    <location>
        <position position="628"/>
    </location>
    <ligand>
        <name>deamido-NAD(+)</name>
        <dbReference type="ChEBI" id="CHEBI:58437"/>
        <note>ligand shared between two neighboring subunits</note>
    </ligand>
</feature>
<dbReference type="STRING" id="1387353.BSF38_03559"/>
<comment type="function">
    <text evidence="7">Catalyzes the ATP-dependent amidation of deamido-NAD to form NAD. Uses L-glutamine as a nitrogen source.</text>
</comment>
<feature type="active site" description="For glutaminase activity" evidence="7">
    <location>
        <position position="114"/>
    </location>
</feature>
<dbReference type="KEGG" id="pbor:BSF38_03559"/>
<evidence type="ECO:0000256" key="7">
    <source>
        <dbReference type="HAMAP-Rule" id="MF_02090"/>
    </source>
</evidence>
<dbReference type="PANTHER" id="PTHR23090:SF9">
    <property type="entry name" value="GLUTAMINE-DEPENDENT NAD(+) SYNTHETASE"/>
    <property type="match status" value="1"/>
</dbReference>
<dbReference type="InterPro" id="IPR014729">
    <property type="entry name" value="Rossmann-like_a/b/a_fold"/>
</dbReference>
<feature type="binding site" evidence="7">
    <location>
        <position position="195"/>
    </location>
    <ligand>
        <name>L-glutamine</name>
        <dbReference type="ChEBI" id="CHEBI:58359"/>
    </ligand>
</feature>
<dbReference type="SUPFAM" id="SSF52402">
    <property type="entry name" value="Adenine nucleotide alpha hydrolases-like"/>
    <property type="match status" value="1"/>
</dbReference>
<feature type="binding site" evidence="7">
    <location>
        <position position="488"/>
    </location>
    <ligand>
        <name>ATP</name>
        <dbReference type="ChEBI" id="CHEBI:30616"/>
    </ligand>
</feature>
<dbReference type="UniPathway" id="UPA00253">
    <property type="reaction ID" value="UER00334"/>
</dbReference>
<gene>
    <name evidence="7" type="primary">nadE</name>
    <name evidence="10" type="ORF">BSF38_03559</name>
</gene>
<name>A0A1U7CSW0_9BACT</name>
<keyword evidence="5 7" id="KW-0067">ATP-binding</keyword>
<comment type="catalytic activity">
    <reaction evidence="7 8">
        <text>deamido-NAD(+) + L-glutamine + ATP + H2O = L-glutamate + AMP + diphosphate + NAD(+) + H(+)</text>
        <dbReference type="Rhea" id="RHEA:24384"/>
        <dbReference type="ChEBI" id="CHEBI:15377"/>
        <dbReference type="ChEBI" id="CHEBI:15378"/>
        <dbReference type="ChEBI" id="CHEBI:29985"/>
        <dbReference type="ChEBI" id="CHEBI:30616"/>
        <dbReference type="ChEBI" id="CHEBI:33019"/>
        <dbReference type="ChEBI" id="CHEBI:57540"/>
        <dbReference type="ChEBI" id="CHEBI:58359"/>
        <dbReference type="ChEBI" id="CHEBI:58437"/>
        <dbReference type="ChEBI" id="CHEBI:456215"/>
        <dbReference type="EC" id="6.3.5.1"/>
    </reaction>
</comment>
<feature type="binding site" evidence="7">
    <location>
        <begin position="498"/>
        <end position="501"/>
    </location>
    <ligand>
        <name>deamido-NAD(+)</name>
        <dbReference type="ChEBI" id="CHEBI:58437"/>
        <note>ligand shared between two neighboring subunits</note>
    </ligand>
</feature>
<dbReference type="InterPro" id="IPR003010">
    <property type="entry name" value="C-N_Hydrolase"/>
</dbReference>
<evidence type="ECO:0000256" key="2">
    <source>
        <dbReference type="ARBA" id="ARBA00007145"/>
    </source>
</evidence>
<dbReference type="GO" id="GO:0008795">
    <property type="term" value="F:NAD+ synthase activity"/>
    <property type="evidence" value="ECO:0007669"/>
    <property type="project" value="UniProtKB-UniRule"/>
</dbReference>
<dbReference type="Gene3D" id="3.60.110.10">
    <property type="entry name" value="Carbon-nitrogen hydrolase"/>
    <property type="match status" value="1"/>
</dbReference>
<keyword evidence="3 7" id="KW-0436">Ligase</keyword>
<evidence type="ECO:0000259" key="9">
    <source>
        <dbReference type="PROSITE" id="PS50263"/>
    </source>
</evidence>
<feature type="binding site" evidence="7">
    <location>
        <position position="201"/>
    </location>
    <ligand>
        <name>L-glutamine</name>
        <dbReference type="ChEBI" id="CHEBI:58359"/>
    </ligand>
</feature>
<dbReference type="AlphaFoldDB" id="A0A1U7CSW0"/>
<feature type="active site" description="Nucleophile; for glutaminase activity" evidence="7">
    <location>
        <position position="168"/>
    </location>
</feature>
<feature type="binding site" evidence="7">
    <location>
        <position position="469"/>
    </location>
    <ligand>
        <name>deamido-NAD(+)</name>
        <dbReference type="ChEBI" id="CHEBI:58437"/>
        <note>ligand shared between two neighboring subunits</note>
    </ligand>
</feature>
<dbReference type="PANTHER" id="PTHR23090">
    <property type="entry name" value="NH 3 /GLUTAMINE-DEPENDENT NAD + SYNTHETASE"/>
    <property type="match status" value="1"/>
</dbReference>
<evidence type="ECO:0000313" key="10">
    <source>
        <dbReference type="EMBL" id="APW62027.1"/>
    </source>
</evidence>
<dbReference type="EC" id="6.3.5.1" evidence="7 8"/>
<evidence type="ECO:0000256" key="1">
    <source>
        <dbReference type="ARBA" id="ARBA00005188"/>
    </source>
</evidence>
<dbReference type="Pfam" id="PF02540">
    <property type="entry name" value="NAD_synthase"/>
    <property type="match status" value="1"/>
</dbReference>
<dbReference type="InterPro" id="IPR041856">
    <property type="entry name" value="NAD+_synth_C"/>
</dbReference>
<dbReference type="InterPro" id="IPR036526">
    <property type="entry name" value="C-N_Hydrolase_sf"/>
</dbReference>
<dbReference type="Gene3D" id="3.40.50.620">
    <property type="entry name" value="HUPs"/>
    <property type="match status" value="1"/>
</dbReference>
<evidence type="ECO:0000256" key="8">
    <source>
        <dbReference type="PIRNR" id="PIRNR006630"/>
    </source>
</evidence>
<keyword evidence="6 7" id="KW-0520">NAD</keyword>
<dbReference type="InterPro" id="IPR003694">
    <property type="entry name" value="NAD_synthase"/>
</dbReference>
<dbReference type="Pfam" id="PF00795">
    <property type="entry name" value="CN_hydrolase"/>
    <property type="match status" value="1"/>
</dbReference>
<feature type="binding site" evidence="7">
    <location>
        <begin position="360"/>
        <end position="367"/>
    </location>
    <ligand>
        <name>ATP</name>
        <dbReference type="ChEBI" id="CHEBI:30616"/>
    </ligand>
</feature>
<feature type="binding site" evidence="7">
    <location>
        <position position="120"/>
    </location>
    <ligand>
        <name>L-glutamine</name>
        <dbReference type="ChEBI" id="CHEBI:58359"/>
    </ligand>
</feature>
<dbReference type="PROSITE" id="PS50263">
    <property type="entry name" value="CN_HYDROLASE"/>
    <property type="match status" value="1"/>
</dbReference>
<dbReference type="EMBL" id="CP019082">
    <property type="protein sequence ID" value="APW62027.1"/>
    <property type="molecule type" value="Genomic_DNA"/>
</dbReference>
<dbReference type="Gene3D" id="1.10.10.1140">
    <property type="entry name" value="Glutamine-dependent NAD+ synthetase, C-terminal domain"/>
    <property type="match status" value="1"/>
</dbReference>
<comment type="pathway">
    <text evidence="1 7 8">Cofactor biosynthesis; NAD(+) biosynthesis; NAD(+) from deamido-NAD(+) (L-Gln route): step 1/1.</text>
</comment>
<feature type="active site" description="Proton acceptor; for glutaminase activity" evidence="7">
    <location>
        <position position="45"/>
    </location>
</feature>
<evidence type="ECO:0000256" key="4">
    <source>
        <dbReference type="ARBA" id="ARBA00022741"/>
    </source>
</evidence>
<accession>A0A1U7CSW0</accession>
<dbReference type="Proteomes" id="UP000186309">
    <property type="component" value="Chromosome"/>
</dbReference>
<dbReference type="InterPro" id="IPR014445">
    <property type="entry name" value="Gln-dep_NAD_synthase"/>
</dbReference>
<evidence type="ECO:0000256" key="3">
    <source>
        <dbReference type="ARBA" id="ARBA00022598"/>
    </source>
</evidence>
<feature type="binding site" evidence="7">
    <location>
        <position position="493"/>
    </location>
    <ligand>
        <name>deamido-NAD(+)</name>
        <dbReference type="ChEBI" id="CHEBI:58437"/>
        <note>ligand shared between two neighboring subunits</note>
    </ligand>
</feature>
<dbReference type="GO" id="GO:0009435">
    <property type="term" value="P:NAD+ biosynthetic process"/>
    <property type="evidence" value="ECO:0007669"/>
    <property type="project" value="UniProtKB-UniRule"/>
</dbReference>
<dbReference type="GO" id="GO:0003952">
    <property type="term" value="F:NAD+ synthase (glutamine-hydrolyzing) activity"/>
    <property type="evidence" value="ECO:0007669"/>
    <property type="project" value="UniProtKB-UniRule"/>
</dbReference>
<keyword evidence="11" id="KW-1185">Reference proteome</keyword>
<protein>
    <recommendedName>
        <fullName evidence="7 8">Glutamine-dependent NAD(+) synthetase</fullName>
        <ecNumber evidence="7 8">6.3.5.1</ecNumber>
    </recommendedName>
    <alternativeName>
        <fullName evidence="7 8">NAD(+) synthase [glutamine-hydrolyzing]</fullName>
    </alternativeName>
</protein>
<organism evidence="10 11">
    <name type="scientific">Paludisphaera borealis</name>
    <dbReference type="NCBI Taxonomy" id="1387353"/>
    <lineage>
        <taxon>Bacteria</taxon>
        <taxon>Pseudomonadati</taxon>
        <taxon>Planctomycetota</taxon>
        <taxon>Planctomycetia</taxon>
        <taxon>Isosphaerales</taxon>
        <taxon>Isosphaeraceae</taxon>
        <taxon>Paludisphaera</taxon>
    </lineage>
</organism>
<dbReference type="RefSeq" id="WP_076347809.1">
    <property type="nucleotide sequence ID" value="NZ_CP019082.1"/>
</dbReference>
<dbReference type="NCBIfam" id="NF002730">
    <property type="entry name" value="PRK02628.1"/>
    <property type="match status" value="1"/>
</dbReference>
<dbReference type="GO" id="GO:0005737">
    <property type="term" value="C:cytoplasm"/>
    <property type="evidence" value="ECO:0007669"/>
    <property type="project" value="InterPro"/>
</dbReference>
<dbReference type="HAMAP" id="MF_02090">
    <property type="entry name" value="NadE_glutamine_dep"/>
    <property type="match status" value="1"/>
</dbReference>
<dbReference type="InterPro" id="IPR022310">
    <property type="entry name" value="NAD/GMP_synthase"/>
</dbReference>
<keyword evidence="4 7" id="KW-0547">Nucleotide-binding</keyword>
<reference evidence="11" key="1">
    <citation type="submission" date="2016-12" db="EMBL/GenBank/DDBJ databases">
        <title>Comparative genomics of four Isosphaeraceae planctomycetes: a common pool of plasmids and glycoside hydrolase genes.</title>
        <authorList>
            <person name="Ivanova A."/>
        </authorList>
    </citation>
    <scope>NUCLEOTIDE SEQUENCE [LARGE SCALE GENOMIC DNA]</scope>
    <source>
        <strain evidence="11">PX4</strain>
    </source>
</reference>
<proteinExistence type="inferred from homology"/>
<dbReference type="GO" id="GO:0005524">
    <property type="term" value="F:ATP binding"/>
    <property type="evidence" value="ECO:0007669"/>
    <property type="project" value="UniProtKB-UniRule"/>
</dbReference>
<comment type="similarity">
    <text evidence="2 7 8">In the C-terminal section; belongs to the NAD synthetase family.</text>
</comment>
<dbReference type="GO" id="GO:0004359">
    <property type="term" value="F:glutaminase activity"/>
    <property type="evidence" value="ECO:0007669"/>
    <property type="project" value="InterPro"/>
</dbReference>
<evidence type="ECO:0000256" key="5">
    <source>
        <dbReference type="ARBA" id="ARBA00022840"/>
    </source>
</evidence>
<sequence>MNPFGFVRIACASIRTAVANPEANAREIVGVLEQTADCDVVLFPELCLAGYTCADLFGQPTLTDAALRGLVHVARATEGSHRLVVVGLPLEVGPYLYNAAAVVSNGRVLGVVPKQHLPNYKEFYERRWFRAATGDEPAEIELLGGRTPFGIDLLFEAGSGVTVGVEICEDLWLPIPPSSFQALAGASILLNLSASNELIGKSGYRTDLVVGQSGRCVAAYAYAGSGPTESTTDLVFGGHCLIAENGRLLAESPRVGDGRPPRRDSYWIVQDVDVAKLQTDRRTTTSFEPPPGLALRSFRRIPFHLPATTFDLKRFVPAAPFVPAEGPELNRRCSEIFEIQCAGLAKRIEQLPAGSTLNLGVSGGLDSTLALLVAVKTLDLLGIERSKLRGLTMPGFGTTSRTRTNAIDLMQHLNVEAETIDVSELALRSFQELNHAPFGIDCRSMDLEAFRKALHDVPPEKRHDLVFENVQARLRTFLLMSRGFVVGTGDLSESALGWSTYNADHMSMYNPNCSIPKTLVRFLVRHVAMTEFPAGPVRDTLISIADTTISPELLPASAKGEITQSTEDALGPYELHDFILYHAVRCAYPPEKILFISKFAAFSKPYTSDQIEKTMKTFYRRFFQQQYKRSCVPDGPKVGSVSLSPRGDWRMPSDADSFEWLRWAEG</sequence>
<dbReference type="PIRSF" id="PIRSF006630">
    <property type="entry name" value="NADS_GAT"/>
    <property type="match status" value="1"/>
</dbReference>